<dbReference type="EC" id="2.7.10.2" evidence="12"/>
<dbReference type="GO" id="GO:0004715">
    <property type="term" value="F:non-membrane spanning protein tyrosine kinase activity"/>
    <property type="evidence" value="ECO:0007669"/>
    <property type="project" value="UniProtKB-EC"/>
</dbReference>
<dbReference type="Pfam" id="PF10609">
    <property type="entry name" value="ParA"/>
    <property type="match status" value="1"/>
</dbReference>
<dbReference type="Proteomes" id="UP001589894">
    <property type="component" value="Unassembled WGS sequence"/>
</dbReference>
<feature type="transmembrane region" description="Helical" evidence="10">
    <location>
        <begin position="12"/>
        <end position="33"/>
    </location>
</feature>
<dbReference type="PANTHER" id="PTHR32309">
    <property type="entry name" value="TYROSINE-PROTEIN KINASE"/>
    <property type="match status" value="1"/>
</dbReference>
<keyword evidence="6" id="KW-0067">ATP-binding</keyword>
<dbReference type="InterPro" id="IPR003856">
    <property type="entry name" value="LPS_length_determ_N"/>
</dbReference>
<dbReference type="EMBL" id="JBHLUE010000020">
    <property type="protein sequence ID" value="MFC0567252.1"/>
    <property type="molecule type" value="Genomic_DNA"/>
</dbReference>
<dbReference type="Gene3D" id="3.40.50.300">
    <property type="entry name" value="P-loop containing nucleotide triphosphate hydrolases"/>
    <property type="match status" value="1"/>
</dbReference>
<keyword evidence="3" id="KW-1003">Cell membrane</keyword>
<keyword evidence="13" id="KW-1185">Reference proteome</keyword>
<sequence>MNLQSQLRLVRRRWWIVLISIIIALGLAGLVTVRTAPKYAATTTYFVLSPNEQGIVGAYQGSLFLQQRVKSYSDLLTSDRLAQSVAAEGDLGLTAREIQARITAKPRTDTVLLDSTITDTDQARCLRLAEAVSTEFRKLVTDIETRPGDKDPLVKLEVVNGPRVSPGPVSPRPARNLGLGGLLGLIVGVGIALLRGMSDSAVRDGGTLARLTGAPLLAQIPYDREIRRSRLITGGAGRSPRAESMRNLRTNLRFVDLQEPARVIAVTSAVKGEGKSTTACNLAIALVEAGWRVLLVDADLRRPQVADYLGLDGGTGLTNVLLGEAELGATLQSWRDTSLLVLPAGTIPPNPSELLGSKAMADLLGVVRDLADIVVIDTAPLLAVTDGVVVSVQVDGALLVTRQGRTQADQLTAAVEALRRVDARLLGCALNMTKMSRDTTAEYYAYRSGGSGSRHGLRDGSRTAALTQAAPAQAAPAQAGPSEAAAAPSAGDATAEIDRIPR</sequence>
<evidence type="ECO:0000259" key="11">
    <source>
        <dbReference type="Pfam" id="PF02706"/>
    </source>
</evidence>
<comment type="similarity">
    <text evidence="2">Belongs to the CpsC/CapA family.</text>
</comment>
<dbReference type="NCBIfam" id="TIGR01007">
    <property type="entry name" value="eps_fam"/>
    <property type="match status" value="1"/>
</dbReference>
<feature type="compositionally biased region" description="Low complexity" evidence="9">
    <location>
        <begin position="462"/>
        <end position="494"/>
    </location>
</feature>
<keyword evidence="4 10" id="KW-0812">Transmembrane</keyword>
<evidence type="ECO:0000313" key="13">
    <source>
        <dbReference type="Proteomes" id="UP001589894"/>
    </source>
</evidence>
<dbReference type="PANTHER" id="PTHR32309:SF31">
    <property type="entry name" value="CAPSULAR EXOPOLYSACCHARIDE FAMILY"/>
    <property type="match status" value="1"/>
</dbReference>
<evidence type="ECO:0000256" key="9">
    <source>
        <dbReference type="SAM" id="MobiDB-lite"/>
    </source>
</evidence>
<reference evidence="12 13" key="1">
    <citation type="submission" date="2024-09" db="EMBL/GenBank/DDBJ databases">
        <authorList>
            <person name="Sun Q."/>
            <person name="Mori K."/>
        </authorList>
    </citation>
    <scope>NUCLEOTIDE SEQUENCE [LARGE SCALE GENOMIC DNA]</scope>
    <source>
        <strain evidence="12 13">TBRC 2205</strain>
    </source>
</reference>
<keyword evidence="8 10" id="KW-0472">Membrane</keyword>
<proteinExistence type="inferred from homology"/>
<keyword evidence="5" id="KW-0547">Nucleotide-binding</keyword>
<accession>A0ABV6P2K7</accession>
<keyword evidence="7 10" id="KW-1133">Transmembrane helix</keyword>
<evidence type="ECO:0000256" key="8">
    <source>
        <dbReference type="ARBA" id="ARBA00023136"/>
    </source>
</evidence>
<dbReference type="Pfam" id="PF02706">
    <property type="entry name" value="Wzz"/>
    <property type="match status" value="1"/>
</dbReference>
<dbReference type="CDD" id="cd05387">
    <property type="entry name" value="BY-kinase"/>
    <property type="match status" value="1"/>
</dbReference>
<evidence type="ECO:0000256" key="3">
    <source>
        <dbReference type="ARBA" id="ARBA00022475"/>
    </source>
</evidence>
<evidence type="ECO:0000256" key="2">
    <source>
        <dbReference type="ARBA" id="ARBA00006683"/>
    </source>
</evidence>
<evidence type="ECO:0000256" key="4">
    <source>
        <dbReference type="ARBA" id="ARBA00022692"/>
    </source>
</evidence>
<dbReference type="InterPro" id="IPR033756">
    <property type="entry name" value="YlxH/NBP35"/>
</dbReference>
<dbReference type="InterPro" id="IPR050445">
    <property type="entry name" value="Bact_polysacc_biosynth/exp"/>
</dbReference>
<feature type="domain" description="Polysaccharide chain length determinant N-terminal" evidence="11">
    <location>
        <begin position="3"/>
        <end position="87"/>
    </location>
</feature>
<evidence type="ECO:0000256" key="6">
    <source>
        <dbReference type="ARBA" id="ARBA00022840"/>
    </source>
</evidence>
<evidence type="ECO:0000256" key="5">
    <source>
        <dbReference type="ARBA" id="ARBA00022741"/>
    </source>
</evidence>
<organism evidence="12 13">
    <name type="scientific">Plantactinospora siamensis</name>
    <dbReference type="NCBI Taxonomy" id="555372"/>
    <lineage>
        <taxon>Bacteria</taxon>
        <taxon>Bacillati</taxon>
        <taxon>Actinomycetota</taxon>
        <taxon>Actinomycetes</taxon>
        <taxon>Micromonosporales</taxon>
        <taxon>Micromonosporaceae</taxon>
        <taxon>Plantactinospora</taxon>
    </lineage>
</organism>
<dbReference type="InterPro" id="IPR027417">
    <property type="entry name" value="P-loop_NTPase"/>
</dbReference>
<dbReference type="RefSeq" id="WP_377342542.1">
    <property type="nucleotide sequence ID" value="NZ_JBHLUE010000020.1"/>
</dbReference>
<dbReference type="InterPro" id="IPR005702">
    <property type="entry name" value="Wzc-like_C"/>
</dbReference>
<comment type="caution">
    <text evidence="12">The sequence shown here is derived from an EMBL/GenBank/DDBJ whole genome shotgun (WGS) entry which is preliminary data.</text>
</comment>
<evidence type="ECO:0000256" key="10">
    <source>
        <dbReference type="SAM" id="Phobius"/>
    </source>
</evidence>
<evidence type="ECO:0000256" key="1">
    <source>
        <dbReference type="ARBA" id="ARBA00004651"/>
    </source>
</evidence>
<evidence type="ECO:0000256" key="7">
    <source>
        <dbReference type="ARBA" id="ARBA00022989"/>
    </source>
</evidence>
<feature type="region of interest" description="Disordered" evidence="9">
    <location>
        <begin position="448"/>
        <end position="502"/>
    </location>
</feature>
<name>A0ABV6P2K7_9ACTN</name>
<comment type="subcellular location">
    <subcellularLocation>
        <location evidence="1">Cell membrane</location>
        <topology evidence="1">Multi-pass membrane protein</topology>
    </subcellularLocation>
</comment>
<gene>
    <name evidence="12" type="ORF">ACFFHU_24320</name>
</gene>
<evidence type="ECO:0000313" key="12">
    <source>
        <dbReference type="EMBL" id="MFC0567252.1"/>
    </source>
</evidence>
<dbReference type="SUPFAM" id="SSF52540">
    <property type="entry name" value="P-loop containing nucleoside triphosphate hydrolases"/>
    <property type="match status" value="1"/>
</dbReference>
<keyword evidence="12" id="KW-0808">Transferase</keyword>
<protein>
    <submittedName>
        <fullName evidence="12">Polysaccharide biosynthesis tyrosine autokinase</fullName>
        <ecNumber evidence="12">2.7.10.2</ecNumber>
    </submittedName>
</protein>